<accession>A0A0K1E7I0</accession>
<feature type="transmembrane region" description="Helical" evidence="2">
    <location>
        <begin position="60"/>
        <end position="81"/>
    </location>
</feature>
<name>A0A0K1E7I0_CHOCO</name>
<keyword evidence="4" id="KW-1185">Reference proteome</keyword>
<evidence type="ECO:0000256" key="2">
    <source>
        <dbReference type="SAM" id="Phobius"/>
    </source>
</evidence>
<dbReference type="KEGG" id="ccro:CMC5_009410"/>
<dbReference type="OrthoDB" id="9799991at2"/>
<evidence type="ECO:0008006" key="5">
    <source>
        <dbReference type="Google" id="ProtNLM"/>
    </source>
</evidence>
<dbReference type="PATRIC" id="fig|52.7.peg.1010"/>
<proteinExistence type="predicted"/>
<evidence type="ECO:0000256" key="1">
    <source>
        <dbReference type="SAM" id="MobiDB-lite"/>
    </source>
</evidence>
<reference evidence="3 4" key="1">
    <citation type="submission" date="2015-07" db="EMBL/GenBank/DDBJ databases">
        <title>Genome analysis of myxobacterium Chondromyces crocatus Cm c5 reveals a high potential for natural compound synthesis and the genetic basis for the loss of fruiting body formation.</title>
        <authorList>
            <person name="Zaburannyi N."/>
            <person name="Bunk B."/>
            <person name="Maier J."/>
            <person name="Overmann J."/>
            <person name="Mueller R."/>
        </authorList>
    </citation>
    <scope>NUCLEOTIDE SEQUENCE [LARGE SCALE GENOMIC DNA]</scope>
    <source>
        <strain evidence="3 4">Cm c5</strain>
    </source>
</reference>
<dbReference type="PANTHER" id="PTHR38598">
    <property type="entry name" value="INNER MEMBRANE PROTEIN YJCH"/>
    <property type="match status" value="1"/>
</dbReference>
<dbReference type="Proteomes" id="UP000067626">
    <property type="component" value="Chromosome"/>
</dbReference>
<dbReference type="InterPro" id="IPR007436">
    <property type="entry name" value="DUF485"/>
</dbReference>
<feature type="region of interest" description="Disordered" evidence="1">
    <location>
        <begin position="1"/>
        <end position="48"/>
    </location>
</feature>
<organism evidence="3 4">
    <name type="scientific">Chondromyces crocatus</name>
    <dbReference type="NCBI Taxonomy" id="52"/>
    <lineage>
        <taxon>Bacteria</taxon>
        <taxon>Pseudomonadati</taxon>
        <taxon>Myxococcota</taxon>
        <taxon>Polyangia</taxon>
        <taxon>Polyangiales</taxon>
        <taxon>Polyangiaceae</taxon>
        <taxon>Chondromyces</taxon>
    </lineage>
</organism>
<evidence type="ECO:0000313" key="4">
    <source>
        <dbReference type="Proteomes" id="UP000067626"/>
    </source>
</evidence>
<keyword evidence="2" id="KW-0812">Transmembrane</keyword>
<dbReference type="STRING" id="52.CMC5_009410"/>
<sequence length="137" mass="14243">MSAQRAASRLTDAPEDDATGSASGHDPPDTSAPGAGKEPAQGPPSTTRALSELAARRDRIALILTATTMIVYFGFVLLVAFDKPLLGQVIRPGLSVGIALGATVILAAWVLTGIYVVWANRRYDPAVEAIRAAGEDS</sequence>
<keyword evidence="2" id="KW-0472">Membrane</keyword>
<keyword evidence="2" id="KW-1133">Transmembrane helix</keyword>
<evidence type="ECO:0000313" key="3">
    <source>
        <dbReference type="EMBL" id="AKT36820.1"/>
    </source>
</evidence>
<gene>
    <name evidence="3" type="ORF">CMC5_009410</name>
</gene>
<dbReference type="PANTHER" id="PTHR38598:SF1">
    <property type="entry name" value="INNER MEMBRANE PROTEIN YJCH"/>
    <property type="match status" value="1"/>
</dbReference>
<dbReference type="Pfam" id="PF04341">
    <property type="entry name" value="DUF485"/>
    <property type="match status" value="1"/>
</dbReference>
<dbReference type="GO" id="GO:0005886">
    <property type="term" value="C:plasma membrane"/>
    <property type="evidence" value="ECO:0007669"/>
    <property type="project" value="TreeGrafter"/>
</dbReference>
<dbReference type="AlphaFoldDB" id="A0A0K1E7I0"/>
<feature type="transmembrane region" description="Helical" evidence="2">
    <location>
        <begin position="93"/>
        <end position="118"/>
    </location>
</feature>
<dbReference type="InterPro" id="IPR052959">
    <property type="entry name" value="Inner_membrane_assoc"/>
</dbReference>
<protein>
    <recommendedName>
        <fullName evidence="5">DUF485 domain-containing protein</fullName>
    </recommendedName>
</protein>
<dbReference type="EMBL" id="CP012159">
    <property type="protein sequence ID" value="AKT36820.1"/>
    <property type="molecule type" value="Genomic_DNA"/>
</dbReference>